<dbReference type="AlphaFoldDB" id="H8G6N9"/>
<feature type="compositionally biased region" description="Polar residues" evidence="1">
    <location>
        <begin position="32"/>
        <end position="46"/>
    </location>
</feature>
<reference evidence="2 3" key="1">
    <citation type="journal article" date="2012" name="Stand. Genomic Sci.">
        <title>Genome sequence of the soil bacterium Saccharomonospora azurea type strain (NA-128(T)).</title>
        <authorList>
            <person name="Klenk H.P."/>
            <person name="Held B."/>
            <person name="Lucas S."/>
            <person name="Lapidus A."/>
            <person name="Copeland A."/>
            <person name="Hammon N."/>
            <person name="Pitluck S."/>
            <person name="Goodwin L.A."/>
            <person name="Han C."/>
            <person name="Tapia R."/>
            <person name="Brambilla E.M."/>
            <person name="Potter G."/>
            <person name="Land M."/>
            <person name="Ivanova N."/>
            <person name="Rohde M."/>
            <person name="Goker M."/>
            <person name="Detter J.C."/>
            <person name="Kyrpides N.C."/>
            <person name="Woyke T."/>
        </authorList>
    </citation>
    <scope>NUCLEOTIDE SEQUENCE [LARGE SCALE GENOMIC DNA]</scope>
    <source>
        <strain evidence="2 3">NA-128</strain>
    </source>
</reference>
<feature type="compositionally biased region" description="Polar residues" evidence="1">
    <location>
        <begin position="94"/>
        <end position="110"/>
    </location>
</feature>
<evidence type="ECO:0000256" key="1">
    <source>
        <dbReference type="SAM" id="MobiDB-lite"/>
    </source>
</evidence>
<evidence type="ECO:0000313" key="3">
    <source>
        <dbReference type="Proteomes" id="UP000004705"/>
    </source>
</evidence>
<dbReference type="Proteomes" id="UP000004705">
    <property type="component" value="Chromosome"/>
</dbReference>
<protein>
    <submittedName>
        <fullName evidence="2">Uncharacterized protein</fullName>
    </submittedName>
</protein>
<name>H8G6N9_9PSEU</name>
<gene>
    <name evidence="2" type="ORF">SacazDRAFT_03436</name>
</gene>
<accession>H8G6N9</accession>
<dbReference type="EMBL" id="CM001466">
    <property type="protein sequence ID" value="EHY90309.1"/>
    <property type="molecule type" value="Genomic_DNA"/>
</dbReference>
<evidence type="ECO:0000313" key="2">
    <source>
        <dbReference type="EMBL" id="EHY90309.1"/>
    </source>
</evidence>
<sequence>MRVWGCEDMDPRDRADAVLARAQRRTGVVTPDNMTSPMDSANTQKIPRSVVRRIDSEPDPDSTTKLPSSVIEANDVRRSHLSESSPTTPMPQPGSDNPDVTQPVTIPSSGRSDDDVEGEAGDLADGGLVPTTKTTQEQSFLARRLEGL</sequence>
<feature type="region of interest" description="Disordered" evidence="1">
    <location>
        <begin position="1"/>
        <end position="148"/>
    </location>
</feature>
<organism evidence="2 3">
    <name type="scientific">Saccharomonospora azurea NA-128</name>
    <dbReference type="NCBI Taxonomy" id="882081"/>
    <lineage>
        <taxon>Bacteria</taxon>
        <taxon>Bacillati</taxon>
        <taxon>Actinomycetota</taxon>
        <taxon>Actinomycetes</taxon>
        <taxon>Pseudonocardiales</taxon>
        <taxon>Pseudonocardiaceae</taxon>
        <taxon>Saccharomonospora</taxon>
    </lineage>
</organism>
<keyword evidence="3" id="KW-1185">Reference proteome</keyword>
<proteinExistence type="predicted"/>
<dbReference type="HOGENOM" id="CLU_143302_0_0_11"/>